<dbReference type="AlphaFoldDB" id="A0A8J3MB22"/>
<reference evidence="2" key="2">
    <citation type="submission" date="2020-09" db="EMBL/GenBank/DDBJ databases">
        <authorList>
            <person name="Sun Q."/>
            <person name="Kim S."/>
        </authorList>
    </citation>
    <scope>NUCLEOTIDE SEQUENCE</scope>
    <source>
        <strain evidence="2">KCTC 42650</strain>
    </source>
</reference>
<dbReference type="EMBL" id="BNCJ01000044">
    <property type="protein sequence ID" value="GHF75147.1"/>
    <property type="molecule type" value="Genomic_DNA"/>
</dbReference>
<comment type="caution">
    <text evidence="2">The sequence shown here is derived from an EMBL/GenBank/DDBJ whole genome shotgun (WGS) entry which is preliminary data.</text>
</comment>
<feature type="chain" id="PRO_5035327643" evidence="1">
    <location>
        <begin position="21"/>
        <end position="116"/>
    </location>
</feature>
<proteinExistence type="predicted"/>
<dbReference type="RefSeq" id="WP_189683072.1">
    <property type="nucleotide sequence ID" value="NZ_BNCJ01000044.1"/>
</dbReference>
<accession>A0A8J3MB22</accession>
<sequence length="116" mass="12940">MRATAIAMIMLAAPVAAVPADGVYDGFDCTAPVSDQRVTLQGDRIVYYESSCHLTDPRSVEGWENATLYWANCRGEGQDWRERTLLMTRMDGDLIVIGDGWAERYAPCPNLQPRLD</sequence>
<name>A0A8J3MB22_9RHOB</name>
<feature type="signal peptide" evidence="1">
    <location>
        <begin position="1"/>
        <end position="20"/>
    </location>
</feature>
<keyword evidence="3" id="KW-1185">Reference proteome</keyword>
<evidence type="ECO:0000256" key="1">
    <source>
        <dbReference type="SAM" id="SignalP"/>
    </source>
</evidence>
<gene>
    <name evidence="2" type="ORF">GCM10017056_52110</name>
</gene>
<reference evidence="2" key="1">
    <citation type="journal article" date="2014" name="Int. J. Syst. Evol. Microbiol.">
        <title>Complete genome sequence of Corynebacterium casei LMG S-19264T (=DSM 44701T), isolated from a smear-ripened cheese.</title>
        <authorList>
            <consortium name="US DOE Joint Genome Institute (JGI-PGF)"/>
            <person name="Walter F."/>
            <person name="Albersmeier A."/>
            <person name="Kalinowski J."/>
            <person name="Ruckert C."/>
        </authorList>
    </citation>
    <scope>NUCLEOTIDE SEQUENCE</scope>
    <source>
        <strain evidence="2">KCTC 42650</strain>
    </source>
</reference>
<keyword evidence="1" id="KW-0732">Signal</keyword>
<evidence type="ECO:0000313" key="3">
    <source>
        <dbReference type="Proteomes" id="UP000626220"/>
    </source>
</evidence>
<dbReference type="Proteomes" id="UP000626220">
    <property type="component" value="Unassembled WGS sequence"/>
</dbReference>
<protein>
    <submittedName>
        <fullName evidence="2">Uncharacterized protein</fullName>
    </submittedName>
</protein>
<evidence type="ECO:0000313" key="2">
    <source>
        <dbReference type="EMBL" id="GHF75147.1"/>
    </source>
</evidence>
<organism evidence="2 3">
    <name type="scientific">Seohaeicola zhoushanensis</name>
    <dbReference type="NCBI Taxonomy" id="1569283"/>
    <lineage>
        <taxon>Bacteria</taxon>
        <taxon>Pseudomonadati</taxon>
        <taxon>Pseudomonadota</taxon>
        <taxon>Alphaproteobacteria</taxon>
        <taxon>Rhodobacterales</taxon>
        <taxon>Roseobacteraceae</taxon>
        <taxon>Seohaeicola</taxon>
    </lineage>
</organism>